<dbReference type="RefSeq" id="WP_341416547.1">
    <property type="nucleotide sequence ID" value="NZ_JBBPCC010000010.1"/>
</dbReference>
<accession>A0ABU9DML0</accession>
<comment type="caution">
    <text evidence="1">The sequence shown here is derived from an EMBL/GenBank/DDBJ whole genome shotgun (WGS) entry which is preliminary data.</text>
</comment>
<keyword evidence="2" id="KW-1185">Reference proteome</keyword>
<gene>
    <name evidence="1" type="ORF">WMW72_16130</name>
</gene>
<organism evidence="1 2">
    <name type="scientific">Paenibacillus filicis</name>
    <dbReference type="NCBI Taxonomy" id="669464"/>
    <lineage>
        <taxon>Bacteria</taxon>
        <taxon>Bacillati</taxon>
        <taxon>Bacillota</taxon>
        <taxon>Bacilli</taxon>
        <taxon>Bacillales</taxon>
        <taxon>Paenibacillaceae</taxon>
        <taxon>Paenibacillus</taxon>
    </lineage>
</organism>
<reference evidence="1 2" key="1">
    <citation type="submission" date="2024-04" db="EMBL/GenBank/DDBJ databases">
        <title>draft genome sequnece of Paenibacillus filicis.</title>
        <authorList>
            <person name="Kim D.-U."/>
        </authorList>
    </citation>
    <scope>NUCLEOTIDE SEQUENCE [LARGE SCALE GENOMIC DNA]</scope>
    <source>
        <strain evidence="1 2">KACC14197</strain>
    </source>
</reference>
<evidence type="ECO:0000313" key="1">
    <source>
        <dbReference type="EMBL" id="MEK8129436.1"/>
    </source>
</evidence>
<protein>
    <submittedName>
        <fullName evidence="1">Uncharacterized protein</fullName>
    </submittedName>
</protein>
<dbReference type="Proteomes" id="UP001469365">
    <property type="component" value="Unassembled WGS sequence"/>
</dbReference>
<name>A0ABU9DML0_9BACL</name>
<proteinExistence type="predicted"/>
<dbReference type="EMBL" id="JBBPCC010000010">
    <property type="protein sequence ID" value="MEK8129436.1"/>
    <property type="molecule type" value="Genomic_DNA"/>
</dbReference>
<evidence type="ECO:0000313" key="2">
    <source>
        <dbReference type="Proteomes" id="UP001469365"/>
    </source>
</evidence>
<sequence>MKNQSIPPKFKLLPLRIPSSWEISYNSLVELDPSHLKDEEEKWRNFTEDLLQIKHIKYNILLDVGWYPESDPNGSYGLELIKNHDWRNPLVSFDTKNRDELVEKIEFLLWQVGEGYYI</sequence>